<dbReference type="Proteomes" id="UP000253529">
    <property type="component" value="Unassembled WGS sequence"/>
</dbReference>
<organism evidence="1 2">
    <name type="scientific">Roseiarcus fermentans</name>
    <dbReference type="NCBI Taxonomy" id="1473586"/>
    <lineage>
        <taxon>Bacteria</taxon>
        <taxon>Pseudomonadati</taxon>
        <taxon>Pseudomonadota</taxon>
        <taxon>Alphaproteobacteria</taxon>
        <taxon>Hyphomicrobiales</taxon>
        <taxon>Roseiarcaceae</taxon>
        <taxon>Roseiarcus</taxon>
    </lineage>
</organism>
<keyword evidence="2" id="KW-1185">Reference proteome</keyword>
<dbReference type="EMBL" id="QNRK01000042">
    <property type="protein sequence ID" value="RBP03814.1"/>
    <property type="molecule type" value="Genomic_DNA"/>
</dbReference>
<protein>
    <recommendedName>
        <fullName evidence="3">Concanavalin A-like lectin/glucanase superfamily protein</fullName>
    </recommendedName>
</protein>
<evidence type="ECO:0008006" key="3">
    <source>
        <dbReference type="Google" id="ProtNLM"/>
    </source>
</evidence>
<accession>A0A366ENG3</accession>
<dbReference type="AlphaFoldDB" id="A0A366ENG3"/>
<reference evidence="1 2" key="1">
    <citation type="submission" date="2018-06" db="EMBL/GenBank/DDBJ databases">
        <title>Genomic Encyclopedia of Type Strains, Phase IV (KMG-IV): sequencing the most valuable type-strain genomes for metagenomic binning, comparative biology and taxonomic classification.</title>
        <authorList>
            <person name="Goeker M."/>
        </authorList>
    </citation>
    <scope>NUCLEOTIDE SEQUENCE [LARGE SCALE GENOMIC DNA]</scope>
    <source>
        <strain evidence="1 2">DSM 24875</strain>
    </source>
</reference>
<sequence>MSTPTSTKAEFRAGVQCEFDGNTTETVAAASAFAFGDEFVGAGHTAGIPAAGSPAVGYAWVKKIVGAAPPTVALQTNSSGGIIQCTLLATSEIEEASLYFNDSLSVDTTKIGQAEWRAALSVAPSLAGVQAAVGLGSAWVGGALPNQAVYMLFGWTANNALLIWSRDGQGNTYNFAAKPIGGSAIATDTNMHLYRVDWSNPADIAFFVDGGRVNAVGSVVWAATGGAAILQPWHTVYKTASAGLATLSIDKIDIFNGR</sequence>
<proteinExistence type="predicted"/>
<dbReference type="OrthoDB" id="9829116at2"/>
<dbReference type="RefSeq" id="WP_113892598.1">
    <property type="nucleotide sequence ID" value="NZ_QNRK01000042.1"/>
</dbReference>
<comment type="caution">
    <text evidence="1">The sequence shown here is derived from an EMBL/GenBank/DDBJ whole genome shotgun (WGS) entry which is preliminary data.</text>
</comment>
<evidence type="ECO:0000313" key="1">
    <source>
        <dbReference type="EMBL" id="RBP03814.1"/>
    </source>
</evidence>
<evidence type="ECO:0000313" key="2">
    <source>
        <dbReference type="Proteomes" id="UP000253529"/>
    </source>
</evidence>
<name>A0A366ENG3_9HYPH</name>
<gene>
    <name evidence="1" type="ORF">DFR50_14262</name>
</gene>